<evidence type="ECO:0000313" key="10">
    <source>
        <dbReference type="Proteomes" id="UP000030652"/>
    </source>
</evidence>
<keyword evidence="3" id="KW-1003">Cell membrane</keyword>
<gene>
    <name evidence="9" type="ORF">SCABRO_01939</name>
</gene>
<organism evidence="9 10">
    <name type="scientific">Candidatus Scalindua brodae</name>
    <dbReference type="NCBI Taxonomy" id="237368"/>
    <lineage>
        <taxon>Bacteria</taxon>
        <taxon>Pseudomonadati</taxon>
        <taxon>Planctomycetota</taxon>
        <taxon>Candidatus Brocadiia</taxon>
        <taxon>Candidatus Brocadiales</taxon>
        <taxon>Candidatus Scalinduaceae</taxon>
        <taxon>Candidatus Scalindua</taxon>
    </lineage>
</organism>
<comment type="subcellular location">
    <subcellularLocation>
        <location evidence="1">Cell membrane</location>
        <topology evidence="1">Multi-pass membrane protein</topology>
    </subcellularLocation>
</comment>
<keyword evidence="5 7" id="KW-1133">Transmembrane helix</keyword>
<proteinExistence type="inferred from homology"/>
<feature type="transmembrane region" description="Helical" evidence="7">
    <location>
        <begin position="289"/>
        <end position="314"/>
    </location>
</feature>
<evidence type="ECO:0000256" key="3">
    <source>
        <dbReference type="ARBA" id="ARBA00022475"/>
    </source>
</evidence>
<dbReference type="InterPro" id="IPR051447">
    <property type="entry name" value="Lipoprotein-release_system"/>
</dbReference>
<reference evidence="9 10" key="1">
    <citation type="submission" date="2014-10" db="EMBL/GenBank/DDBJ databases">
        <title>Draft genome of anammox bacterium scalindua brodae, obtained using differential coverage binning of sequence data from two enrichment reactors.</title>
        <authorList>
            <person name="Speth D.R."/>
            <person name="Russ L."/>
            <person name="Kartal B."/>
            <person name="Op den Camp H.J."/>
            <person name="Dutilh B.E."/>
            <person name="Jetten M.S."/>
        </authorList>
    </citation>
    <scope>NUCLEOTIDE SEQUENCE [LARGE SCALE GENOMIC DNA]</scope>
    <source>
        <strain evidence="9">RU1</strain>
    </source>
</reference>
<dbReference type="eggNOG" id="COG4591">
    <property type="taxonomic scope" value="Bacteria"/>
</dbReference>
<evidence type="ECO:0000256" key="4">
    <source>
        <dbReference type="ARBA" id="ARBA00022692"/>
    </source>
</evidence>
<keyword evidence="6 7" id="KW-0472">Membrane</keyword>
<evidence type="ECO:0000256" key="5">
    <source>
        <dbReference type="ARBA" id="ARBA00022989"/>
    </source>
</evidence>
<dbReference type="Proteomes" id="UP000030652">
    <property type="component" value="Unassembled WGS sequence"/>
</dbReference>
<evidence type="ECO:0000313" key="9">
    <source>
        <dbReference type="EMBL" id="KHE92380.1"/>
    </source>
</evidence>
<evidence type="ECO:0000256" key="1">
    <source>
        <dbReference type="ARBA" id="ARBA00004651"/>
    </source>
</evidence>
<comment type="caution">
    <text evidence="9">The sequence shown here is derived from an EMBL/GenBank/DDBJ whole genome shotgun (WGS) entry which is preliminary data.</text>
</comment>
<dbReference type="PANTHER" id="PTHR30489:SF0">
    <property type="entry name" value="LIPOPROTEIN-RELEASING SYSTEM TRANSMEMBRANE PROTEIN LOLE"/>
    <property type="match status" value="1"/>
</dbReference>
<evidence type="ECO:0000259" key="8">
    <source>
        <dbReference type="Pfam" id="PF02687"/>
    </source>
</evidence>
<dbReference type="EMBL" id="JRYO01000135">
    <property type="protein sequence ID" value="KHE92380.1"/>
    <property type="molecule type" value="Genomic_DNA"/>
</dbReference>
<protein>
    <submittedName>
        <fullName evidence="9">Lipoprotein</fullName>
    </submittedName>
</protein>
<sequence length="432" mass="48572">MIVFFNHSNFEYIKMYKLFVSLRYLRRKKITFFAAAGVAVGVMTLIVVLSVMSGFDKELRSKIRGTLSHLIVQKRGIYGLDNYKEVLKKIESAEHVQACAPYIEGPALLNIRGAKEFTYFKGIDPVSEAKVGDFENYIKPFGNKPQDLLTIHGEKKTPSAFGGIELLRIREGDPETNPENFVQNGEKIVLVSIKGWDKISVKPFILTGKFKSGMYDVDKNYIYIPLDIAQDLAGTEDSVTGISVRLDDYKNAPLVRERLQRELGFGFYIQTWEEVRGTFLKAVALEKRVMAFILFFIIIVAGFNILAILTMIVLEKSKDIGILKALGATTKGIMLIFLMNGLFIGLLGSAIGTGVGLAFINRINWIENTVYNYSGWRPFPPEVYYFNEIPTVVDAKSIIIIISFSIACGVLFSIYPALKAARLDPIETLRYE</sequence>
<dbReference type="GO" id="GO:0098797">
    <property type="term" value="C:plasma membrane protein complex"/>
    <property type="evidence" value="ECO:0007669"/>
    <property type="project" value="TreeGrafter"/>
</dbReference>
<comment type="similarity">
    <text evidence="2">Belongs to the ABC-4 integral membrane protein family. LolC/E subfamily.</text>
</comment>
<name>A0A0B0EP34_9BACT</name>
<keyword evidence="4 7" id="KW-0812">Transmembrane</keyword>
<dbReference type="GO" id="GO:0044874">
    <property type="term" value="P:lipoprotein localization to outer membrane"/>
    <property type="evidence" value="ECO:0007669"/>
    <property type="project" value="TreeGrafter"/>
</dbReference>
<evidence type="ECO:0000256" key="2">
    <source>
        <dbReference type="ARBA" id="ARBA00005236"/>
    </source>
</evidence>
<dbReference type="Pfam" id="PF02687">
    <property type="entry name" value="FtsX"/>
    <property type="match status" value="1"/>
</dbReference>
<feature type="domain" description="ABC3 transporter permease C-terminal" evidence="8">
    <location>
        <begin position="292"/>
        <end position="425"/>
    </location>
</feature>
<dbReference type="PANTHER" id="PTHR30489">
    <property type="entry name" value="LIPOPROTEIN-RELEASING SYSTEM TRANSMEMBRANE PROTEIN LOLE"/>
    <property type="match status" value="1"/>
</dbReference>
<dbReference type="InterPro" id="IPR003838">
    <property type="entry name" value="ABC3_permease_C"/>
</dbReference>
<evidence type="ECO:0000256" key="6">
    <source>
        <dbReference type="ARBA" id="ARBA00023136"/>
    </source>
</evidence>
<feature type="transmembrane region" description="Helical" evidence="7">
    <location>
        <begin position="32"/>
        <end position="55"/>
    </location>
</feature>
<feature type="transmembrane region" description="Helical" evidence="7">
    <location>
        <begin position="335"/>
        <end position="360"/>
    </location>
</feature>
<evidence type="ECO:0000256" key="7">
    <source>
        <dbReference type="SAM" id="Phobius"/>
    </source>
</evidence>
<feature type="transmembrane region" description="Helical" evidence="7">
    <location>
        <begin position="398"/>
        <end position="418"/>
    </location>
</feature>
<keyword evidence="9" id="KW-0449">Lipoprotein</keyword>
<accession>A0A0B0EP34</accession>
<dbReference type="AlphaFoldDB" id="A0A0B0EP34"/>